<dbReference type="AlphaFoldDB" id="A0A0H4T267"/>
<accession>A0A0H4T267</accession>
<proteinExistence type="predicted"/>
<name>A0A0H4T267_9EURY</name>
<protein>
    <submittedName>
        <fullName evidence="1">AsnC family transcriptional regulator</fullName>
    </submittedName>
</protein>
<reference evidence="1" key="1">
    <citation type="journal article" date="2015" name="ISME J.">
        <title>Aquifer environment selects for microbial species cohorts in sediment and groundwater.</title>
        <authorList>
            <person name="Hug L.A."/>
            <person name="Thomas B.C."/>
            <person name="Brown C.T."/>
            <person name="Frischkorn K.R."/>
            <person name="Williams K.H."/>
            <person name="Tringe S.G."/>
            <person name="Banfield J.F."/>
        </authorList>
    </citation>
    <scope>NUCLEOTIDE SEQUENCE</scope>
</reference>
<organism evidence="1">
    <name type="scientific">uncultured euryarchaeote Rifle_16ft_4_minimus_23719</name>
    <dbReference type="NCBI Taxonomy" id="1665190"/>
    <lineage>
        <taxon>Archaea</taxon>
        <taxon>Methanobacteriati</taxon>
        <taxon>Methanobacteriota</taxon>
        <taxon>environmental samples</taxon>
    </lineage>
</organism>
<sequence>MAKRSLTDNERKVLYGLVHHPTRNDRELSEALRIKVSTVTAIRRRLGASDYFVTRRIPMMHRLGWEILLAGHGRLAQTANPHASARMREILEGRFPTIFHVAMSPDHFTFLGMAPDYTTSRRDLEELRTAMHRAGLSDTGLLSTIVFPVGLTVLGNFFDYSHALALAFGIEEKPPVALHPGEVGDIELSRKETDVLRGLVRFPELSDKAVAGKIKASRQAVSKMRRTFEADGLLRTVRLPNVRALGFELFVSTFARFTPPATLKARADAIEKTLKVTPSFFYASCNMESVLFAAVKSYEHFSSLRSLFGKYYEERGFLAGDATIHIGLASMTDILRNADFSPAIQTLQGPMAR</sequence>
<evidence type="ECO:0000313" key="1">
    <source>
        <dbReference type="EMBL" id="AKQ01716.1"/>
    </source>
</evidence>
<dbReference type="EMBL" id="KT006976">
    <property type="protein sequence ID" value="AKQ01716.1"/>
    <property type="molecule type" value="Genomic_DNA"/>
</dbReference>